<keyword evidence="2" id="KW-1133">Transmembrane helix</keyword>
<feature type="compositionally biased region" description="Low complexity" evidence="1">
    <location>
        <begin position="225"/>
        <end position="238"/>
    </location>
</feature>
<evidence type="ECO:0000313" key="3">
    <source>
        <dbReference type="EMBL" id="SBT37468.1"/>
    </source>
</evidence>
<dbReference type="AlphaFoldDB" id="A0A1A8Z156"/>
<evidence type="ECO:0000256" key="2">
    <source>
        <dbReference type="SAM" id="Phobius"/>
    </source>
</evidence>
<reference evidence="4" key="1">
    <citation type="submission" date="2016-06" db="EMBL/GenBank/DDBJ databases">
        <authorList>
            <person name="Varghese N."/>
            <person name="Submissions Spin"/>
        </authorList>
    </citation>
    <scope>NUCLEOTIDE SEQUENCE [LARGE SCALE GENOMIC DNA]</scope>
    <source>
        <strain evidence="4">DSM 44815</strain>
    </source>
</reference>
<protein>
    <submittedName>
        <fullName evidence="3">Uncharacterized protein</fullName>
    </submittedName>
</protein>
<name>A0A1A8Z156_9ACTN</name>
<keyword evidence="2" id="KW-0472">Membrane</keyword>
<proteinExistence type="predicted"/>
<gene>
    <name evidence="3" type="ORF">GA0070611_0219</name>
</gene>
<dbReference type="Proteomes" id="UP000199385">
    <property type="component" value="Chromosome I"/>
</dbReference>
<feature type="compositionally biased region" description="Low complexity" evidence="1">
    <location>
        <begin position="125"/>
        <end position="143"/>
    </location>
</feature>
<keyword evidence="2" id="KW-0812">Transmembrane</keyword>
<sequence>MRAHQMDQETAERLLGGPVADAQDGPEVLVRLLAAVRAAPRPHELNGEAAALQAFRLAHADPVPVPAHAGSGPVLARAGRRSLAGLLGVKIALAGLLAAATGGVALAAVTGTLPGPLGHEPAGTPSADASSRPAPSGAPGPAATRGVLPDDRPEEAAGLTGLCTAYRTEPGENRHQVLATPRFADLIAAAGGRERVGEYCERLLHGQGKQNGPTAEPTKRPGAEPTGRATGRPTRTPATPAPTRPSGPTVNQPDTVGKTQR</sequence>
<dbReference type="PATRIC" id="fig|261654.4.peg.218"/>
<dbReference type="RefSeq" id="WP_157740153.1">
    <property type="nucleotide sequence ID" value="NZ_LT594323.1"/>
</dbReference>
<feature type="compositionally biased region" description="Polar residues" evidence="1">
    <location>
        <begin position="250"/>
        <end position="261"/>
    </location>
</feature>
<organism evidence="3 4">
    <name type="scientific">Micromonospora auratinigra</name>
    <dbReference type="NCBI Taxonomy" id="261654"/>
    <lineage>
        <taxon>Bacteria</taxon>
        <taxon>Bacillati</taxon>
        <taxon>Actinomycetota</taxon>
        <taxon>Actinomycetes</taxon>
        <taxon>Micromonosporales</taxon>
        <taxon>Micromonosporaceae</taxon>
        <taxon>Micromonospora</taxon>
    </lineage>
</organism>
<feature type="region of interest" description="Disordered" evidence="1">
    <location>
        <begin position="117"/>
        <end position="155"/>
    </location>
</feature>
<dbReference type="OrthoDB" id="3405601at2"/>
<evidence type="ECO:0000256" key="1">
    <source>
        <dbReference type="SAM" id="MobiDB-lite"/>
    </source>
</evidence>
<evidence type="ECO:0000313" key="4">
    <source>
        <dbReference type="Proteomes" id="UP000199385"/>
    </source>
</evidence>
<accession>A0A1A8Z156</accession>
<keyword evidence="4" id="KW-1185">Reference proteome</keyword>
<feature type="region of interest" description="Disordered" evidence="1">
    <location>
        <begin position="205"/>
        <end position="261"/>
    </location>
</feature>
<feature type="transmembrane region" description="Helical" evidence="2">
    <location>
        <begin position="87"/>
        <end position="109"/>
    </location>
</feature>
<dbReference type="EMBL" id="LT594323">
    <property type="protein sequence ID" value="SBT37468.1"/>
    <property type="molecule type" value="Genomic_DNA"/>
</dbReference>
<dbReference type="STRING" id="261654.GA0070611_0219"/>